<feature type="transmembrane region" description="Helical" evidence="1">
    <location>
        <begin position="6"/>
        <end position="26"/>
    </location>
</feature>
<organism evidence="2 3">
    <name type="scientific">Schistosoma mekongi</name>
    <name type="common">Parasitic worm</name>
    <dbReference type="NCBI Taxonomy" id="38744"/>
    <lineage>
        <taxon>Eukaryota</taxon>
        <taxon>Metazoa</taxon>
        <taxon>Spiralia</taxon>
        <taxon>Lophotrochozoa</taxon>
        <taxon>Platyhelminthes</taxon>
        <taxon>Trematoda</taxon>
        <taxon>Digenea</taxon>
        <taxon>Strigeidida</taxon>
        <taxon>Schistosomatoidea</taxon>
        <taxon>Schistosomatidae</taxon>
        <taxon>Schistosoma</taxon>
    </lineage>
</organism>
<comment type="caution">
    <text evidence="2">The sequence shown here is derived from an EMBL/GenBank/DDBJ whole genome shotgun (WGS) entry which is preliminary data.</text>
</comment>
<name>A0AAE1ZD41_SCHME</name>
<gene>
    <name evidence="2" type="ORF">MN116_004984</name>
</gene>
<dbReference type="Proteomes" id="UP001292079">
    <property type="component" value="Unassembled WGS sequence"/>
</dbReference>
<protein>
    <submittedName>
        <fullName evidence="2">Uncharacterized protein</fullName>
    </submittedName>
</protein>
<dbReference type="AlphaFoldDB" id="A0AAE1ZD41"/>
<sequence>MLRLKWFIIYLSNSYLTLFQLHFILGEMNKFQLKDRMFFVTDNCENTLESGDWCEWSDWSKCEFTTCTRLRHRKCDCPTPMKWTKATECKTFKPQNDYTVNNTIIKHTRHIRLTSDNNYECQIPAIIEGIYYPDCFKIQQKLNEMKYSFDKSKSNFFCLINNTKINLCAKDLTNSKLITKGMKEYDVGACDNWYVIHHWNMEKLPTTLKSIYDSYSQLGRKCSFETDDYYPLCNYHTFYSEHSRSDYGRLNNLAYDIENCRFACAIHIQCKAIEFMYGVHCILAFHFDKSILLKSVGTIIELKPDTCGPKTKNDYTTYPYGNAVSILRV</sequence>
<accession>A0AAE1ZD41</accession>
<keyword evidence="1" id="KW-0812">Transmembrane</keyword>
<proteinExistence type="predicted"/>
<keyword evidence="1" id="KW-0472">Membrane</keyword>
<keyword evidence="1" id="KW-1133">Transmembrane helix</keyword>
<evidence type="ECO:0000313" key="3">
    <source>
        <dbReference type="Proteomes" id="UP001292079"/>
    </source>
</evidence>
<keyword evidence="3" id="KW-1185">Reference proteome</keyword>
<evidence type="ECO:0000256" key="1">
    <source>
        <dbReference type="SAM" id="Phobius"/>
    </source>
</evidence>
<reference evidence="2" key="2">
    <citation type="journal article" date="2023" name="Infect Dis Poverty">
        <title>Chromosome-scale genome of the human blood fluke Schistosoma mekongi and its implications for public health.</title>
        <authorList>
            <person name="Zhou M."/>
            <person name="Xu L."/>
            <person name="Xu D."/>
            <person name="Chen W."/>
            <person name="Khan J."/>
            <person name="Hu Y."/>
            <person name="Huang H."/>
            <person name="Wei H."/>
            <person name="Zhang Y."/>
            <person name="Chusongsang P."/>
            <person name="Tanasarnprasert K."/>
            <person name="Hu X."/>
            <person name="Limpanont Y."/>
            <person name="Lv Z."/>
        </authorList>
    </citation>
    <scope>NUCLEOTIDE SEQUENCE</scope>
    <source>
        <strain evidence="2">LV_2022a</strain>
    </source>
</reference>
<dbReference type="EMBL" id="JALJAT010000003">
    <property type="protein sequence ID" value="KAK4471568.1"/>
    <property type="molecule type" value="Genomic_DNA"/>
</dbReference>
<reference evidence="2" key="1">
    <citation type="submission" date="2022-04" db="EMBL/GenBank/DDBJ databases">
        <authorList>
            <person name="Xu L."/>
            <person name="Lv Z."/>
        </authorList>
    </citation>
    <scope>NUCLEOTIDE SEQUENCE</scope>
    <source>
        <strain evidence="2">LV_2022a</strain>
    </source>
</reference>
<evidence type="ECO:0000313" key="2">
    <source>
        <dbReference type="EMBL" id="KAK4471568.1"/>
    </source>
</evidence>